<dbReference type="RefSeq" id="XP_060330698.1">
    <property type="nucleotide sequence ID" value="XM_060469604.1"/>
</dbReference>
<feature type="compositionally biased region" description="Basic and acidic residues" evidence="1">
    <location>
        <begin position="92"/>
        <end position="103"/>
    </location>
</feature>
<evidence type="ECO:0000313" key="2">
    <source>
        <dbReference type="EMBL" id="KAK0458428.1"/>
    </source>
</evidence>
<feature type="compositionally biased region" description="Basic and acidic residues" evidence="1">
    <location>
        <begin position="12"/>
        <end position="26"/>
    </location>
</feature>
<comment type="caution">
    <text evidence="2">The sequence shown here is derived from an EMBL/GenBank/DDBJ whole genome shotgun (WGS) entry which is preliminary data.</text>
</comment>
<dbReference type="GeneID" id="85353152"/>
<evidence type="ECO:0000256" key="1">
    <source>
        <dbReference type="SAM" id="MobiDB-lite"/>
    </source>
</evidence>
<dbReference type="Proteomes" id="UP001175211">
    <property type="component" value="Unassembled WGS sequence"/>
</dbReference>
<protein>
    <submittedName>
        <fullName evidence="2">Uncharacterized protein</fullName>
    </submittedName>
</protein>
<sequence length="155" mass="18263">MTAEKNYQTDIRQQDTRENAVRQEELHKKSVPSPLLFETSWAHKGQEVVIDGAFLLYGILWALREGLSTPLAQCCTREAQLWDHIVVEGGRAAKERTEEEKKRELAKRRVREKEERLEEHRRLEQWRAEQARIKEEEIRREEAERATGEGASRTQ</sequence>
<dbReference type="AlphaFoldDB" id="A0AA39KGK9"/>
<proteinExistence type="predicted"/>
<organism evidence="2 3">
    <name type="scientific">Armillaria tabescens</name>
    <name type="common">Ringless honey mushroom</name>
    <name type="synonym">Agaricus tabescens</name>
    <dbReference type="NCBI Taxonomy" id="1929756"/>
    <lineage>
        <taxon>Eukaryota</taxon>
        <taxon>Fungi</taxon>
        <taxon>Dikarya</taxon>
        <taxon>Basidiomycota</taxon>
        <taxon>Agaricomycotina</taxon>
        <taxon>Agaricomycetes</taxon>
        <taxon>Agaricomycetidae</taxon>
        <taxon>Agaricales</taxon>
        <taxon>Marasmiineae</taxon>
        <taxon>Physalacriaceae</taxon>
        <taxon>Desarmillaria</taxon>
    </lineage>
</organism>
<feature type="compositionally biased region" description="Polar residues" evidence="1">
    <location>
        <begin position="1"/>
        <end position="11"/>
    </location>
</feature>
<gene>
    <name evidence="2" type="ORF">EV420DRAFT_1479703</name>
</gene>
<feature type="region of interest" description="Disordered" evidence="1">
    <location>
        <begin position="1"/>
        <end position="26"/>
    </location>
</feature>
<reference evidence="2" key="1">
    <citation type="submission" date="2023-06" db="EMBL/GenBank/DDBJ databases">
        <authorList>
            <consortium name="Lawrence Berkeley National Laboratory"/>
            <person name="Ahrendt S."/>
            <person name="Sahu N."/>
            <person name="Indic B."/>
            <person name="Wong-Bajracharya J."/>
            <person name="Merenyi Z."/>
            <person name="Ke H.-M."/>
            <person name="Monk M."/>
            <person name="Kocsube S."/>
            <person name="Drula E."/>
            <person name="Lipzen A."/>
            <person name="Balint B."/>
            <person name="Henrissat B."/>
            <person name="Andreopoulos B."/>
            <person name="Martin F.M."/>
            <person name="Harder C.B."/>
            <person name="Rigling D."/>
            <person name="Ford K.L."/>
            <person name="Foster G.D."/>
            <person name="Pangilinan J."/>
            <person name="Papanicolaou A."/>
            <person name="Barry K."/>
            <person name="LaButti K."/>
            <person name="Viragh M."/>
            <person name="Koriabine M."/>
            <person name="Yan M."/>
            <person name="Riley R."/>
            <person name="Champramary S."/>
            <person name="Plett K.L."/>
            <person name="Tsai I.J."/>
            <person name="Slot J."/>
            <person name="Sipos G."/>
            <person name="Plett J."/>
            <person name="Nagy L.G."/>
            <person name="Grigoriev I.V."/>
        </authorList>
    </citation>
    <scope>NUCLEOTIDE SEQUENCE</scope>
    <source>
        <strain evidence="2">CCBAS 213</strain>
    </source>
</reference>
<feature type="region of interest" description="Disordered" evidence="1">
    <location>
        <begin position="92"/>
        <end position="121"/>
    </location>
</feature>
<keyword evidence="3" id="KW-1185">Reference proteome</keyword>
<evidence type="ECO:0000313" key="3">
    <source>
        <dbReference type="Proteomes" id="UP001175211"/>
    </source>
</evidence>
<dbReference type="EMBL" id="JAUEPS010000017">
    <property type="protein sequence ID" value="KAK0458428.1"/>
    <property type="molecule type" value="Genomic_DNA"/>
</dbReference>
<accession>A0AA39KGK9</accession>
<name>A0AA39KGK9_ARMTA</name>
<feature type="compositionally biased region" description="Basic and acidic residues" evidence="1">
    <location>
        <begin position="111"/>
        <end position="121"/>
    </location>
</feature>